<keyword evidence="1" id="KW-0804">Transcription</keyword>
<comment type="caution">
    <text evidence="1">The sequence shown here is derived from an EMBL/GenBank/DDBJ whole genome shotgun (WGS) entry which is preliminary data.</text>
</comment>
<accession>A0AAE1H8F9</accession>
<keyword evidence="1" id="KW-0240">DNA-directed RNA polymerase</keyword>
<dbReference type="GO" id="GO:0000428">
    <property type="term" value="C:DNA-directed RNA polymerase complex"/>
    <property type="evidence" value="ECO:0007669"/>
    <property type="project" value="UniProtKB-KW"/>
</dbReference>
<evidence type="ECO:0000313" key="1">
    <source>
        <dbReference type="EMBL" id="KAK3916742.1"/>
    </source>
</evidence>
<name>A0AAE1H8F9_9NEOP</name>
<dbReference type="AlphaFoldDB" id="A0AAE1H8F9"/>
<reference evidence="1" key="1">
    <citation type="submission" date="2021-07" db="EMBL/GenBank/DDBJ databases">
        <authorList>
            <person name="Catto M.A."/>
            <person name="Jacobson A."/>
            <person name="Kennedy G."/>
            <person name="Labadie P."/>
            <person name="Hunt B.G."/>
            <person name="Srinivasan R."/>
        </authorList>
    </citation>
    <scope>NUCLEOTIDE SEQUENCE</scope>
    <source>
        <strain evidence="1">PL_HMW_Pooled</strain>
        <tissue evidence="1">Head</tissue>
    </source>
</reference>
<reference evidence="1" key="2">
    <citation type="journal article" date="2023" name="BMC Genomics">
        <title>Pest status, molecular evolution, and epigenetic factors derived from the genome assembly of Frankliniella fusca, a thysanopteran phytovirus vector.</title>
        <authorList>
            <person name="Catto M.A."/>
            <person name="Labadie P.E."/>
            <person name="Jacobson A.L."/>
            <person name="Kennedy G.G."/>
            <person name="Srinivasan R."/>
            <person name="Hunt B.G."/>
        </authorList>
    </citation>
    <scope>NUCLEOTIDE SEQUENCE</scope>
    <source>
        <strain evidence="1">PL_HMW_Pooled</strain>
    </source>
</reference>
<proteinExistence type="predicted"/>
<protein>
    <submittedName>
        <fullName evidence="1">DNA-directed RNA polymerase subunit beta</fullName>
    </submittedName>
</protein>
<gene>
    <name evidence="1" type="ORF">KUF71_025841</name>
</gene>
<evidence type="ECO:0000313" key="2">
    <source>
        <dbReference type="Proteomes" id="UP001219518"/>
    </source>
</evidence>
<sequence>MTHWQLNIRCLVRAGTGYGDLLYPLAYATRARMRLQLFSAAITTSPQLHAPVSVSTAANTRTAIAHGFMVTVFLAVESYEV</sequence>
<keyword evidence="2" id="KW-1185">Reference proteome</keyword>
<organism evidence="1 2">
    <name type="scientific">Frankliniella fusca</name>
    <dbReference type="NCBI Taxonomy" id="407009"/>
    <lineage>
        <taxon>Eukaryota</taxon>
        <taxon>Metazoa</taxon>
        <taxon>Ecdysozoa</taxon>
        <taxon>Arthropoda</taxon>
        <taxon>Hexapoda</taxon>
        <taxon>Insecta</taxon>
        <taxon>Pterygota</taxon>
        <taxon>Neoptera</taxon>
        <taxon>Paraneoptera</taxon>
        <taxon>Thysanoptera</taxon>
        <taxon>Terebrantia</taxon>
        <taxon>Thripoidea</taxon>
        <taxon>Thripidae</taxon>
        <taxon>Frankliniella</taxon>
    </lineage>
</organism>
<dbReference type="Proteomes" id="UP001219518">
    <property type="component" value="Unassembled WGS sequence"/>
</dbReference>
<dbReference type="EMBL" id="JAHWGI010000579">
    <property type="protein sequence ID" value="KAK3916742.1"/>
    <property type="molecule type" value="Genomic_DNA"/>
</dbReference>